<proteinExistence type="predicted"/>
<keyword evidence="1" id="KW-0472">Membrane</keyword>
<dbReference type="EMBL" id="OX365757">
    <property type="protein sequence ID" value="CAI4037095.1"/>
    <property type="molecule type" value="Genomic_DNA"/>
</dbReference>
<keyword evidence="3" id="KW-1185">Reference proteome</keyword>
<feature type="transmembrane region" description="Helical" evidence="1">
    <location>
        <begin position="223"/>
        <end position="242"/>
    </location>
</feature>
<evidence type="ECO:0000313" key="3">
    <source>
        <dbReference type="Proteomes" id="UP001161438"/>
    </source>
</evidence>
<dbReference type="AlphaFoldDB" id="A0AA35NGD5"/>
<evidence type="ECO:0000313" key="2">
    <source>
        <dbReference type="EMBL" id="CAI4037095.1"/>
    </source>
</evidence>
<dbReference type="InterPro" id="IPR052786">
    <property type="entry name" value="Spore_wall_assembly"/>
</dbReference>
<sequence length="328" mass="37374">MSFTGSLALAGVGGLVYKFGGGQSYEKLPYINIPFNQYLDKVYKKHITKLVNRTRYVLMNFFKDSFTGGAFMYPFKGFLEFNTSKSSYSTTMLGILSIYLVMFALVSFVYWATITPMYTAFLIVLGPIGLFIAIFHSFLQANVFTLLFMRLSHFNNHLVEVCLKKNGLEQDFSGVKPIKYYVPINSVYFWAYYFPFKVIKYFLGLVVLLALLAISFFPLFGPILFHILISPFIAQIYFTKVLRLQNFSNIQRRENIYLHMGQYTSFGLLAGLIESVPILAGFAISTNTIGSVLFNVDYPMVPETETETVVETHTEIEAVPQQTNEQVN</sequence>
<dbReference type="Proteomes" id="UP001161438">
    <property type="component" value="Chromosome 1"/>
</dbReference>
<organism evidence="2 3">
    <name type="scientific">Saccharomyces mikatae IFO 1815</name>
    <dbReference type="NCBI Taxonomy" id="226126"/>
    <lineage>
        <taxon>Eukaryota</taxon>
        <taxon>Fungi</taxon>
        <taxon>Dikarya</taxon>
        <taxon>Ascomycota</taxon>
        <taxon>Saccharomycotina</taxon>
        <taxon>Saccharomycetes</taxon>
        <taxon>Saccharomycetales</taxon>
        <taxon>Saccharomycetaceae</taxon>
        <taxon>Saccharomyces</taxon>
    </lineage>
</organism>
<reference evidence="2" key="1">
    <citation type="submission" date="2022-10" db="EMBL/GenBank/DDBJ databases">
        <authorList>
            <person name="Byrne P K."/>
        </authorList>
    </citation>
    <scope>NUCLEOTIDE SEQUENCE</scope>
    <source>
        <strain evidence="2">IFO1815</strain>
    </source>
</reference>
<dbReference type="GeneID" id="80916308"/>
<feature type="transmembrane region" description="Helical" evidence="1">
    <location>
        <begin position="198"/>
        <end position="217"/>
    </location>
</feature>
<dbReference type="GO" id="GO:0005628">
    <property type="term" value="C:prospore membrane"/>
    <property type="evidence" value="ECO:0007669"/>
    <property type="project" value="TreeGrafter"/>
</dbReference>
<evidence type="ECO:0008006" key="4">
    <source>
        <dbReference type="Google" id="ProtNLM"/>
    </source>
</evidence>
<feature type="transmembrane region" description="Helical" evidence="1">
    <location>
        <begin position="263"/>
        <end position="284"/>
    </location>
</feature>
<gene>
    <name evidence="2" type="primary">SMKI01G0530</name>
    <name evidence="2" type="ORF">SMKI_01G0530</name>
</gene>
<evidence type="ECO:0000256" key="1">
    <source>
        <dbReference type="SAM" id="Phobius"/>
    </source>
</evidence>
<dbReference type="GO" id="GO:0005619">
    <property type="term" value="C:ascospore wall"/>
    <property type="evidence" value="ECO:0007669"/>
    <property type="project" value="TreeGrafter"/>
</dbReference>
<dbReference type="GO" id="GO:0005811">
    <property type="term" value="C:lipid droplet"/>
    <property type="evidence" value="ECO:0007669"/>
    <property type="project" value="TreeGrafter"/>
</dbReference>
<feature type="transmembrane region" description="Helical" evidence="1">
    <location>
        <begin position="92"/>
        <end position="112"/>
    </location>
</feature>
<feature type="transmembrane region" description="Helical" evidence="1">
    <location>
        <begin position="118"/>
        <end position="139"/>
    </location>
</feature>
<dbReference type="PANTHER" id="PTHR34292:SF2">
    <property type="entry name" value="OUTER SPORE WALL PROTEIN LDS1"/>
    <property type="match status" value="1"/>
</dbReference>
<name>A0AA35NGD5_SACMI</name>
<keyword evidence="1" id="KW-1133">Transmembrane helix</keyword>
<dbReference type="PANTHER" id="PTHR34292">
    <property type="entry name" value="OUTER SPORE WALL PROTEIN LDS1"/>
    <property type="match status" value="1"/>
</dbReference>
<accession>A0AA35NGD5</accession>
<protein>
    <recommendedName>
        <fullName evidence="4">YAL018C-like protein</fullName>
    </recommendedName>
</protein>
<dbReference type="RefSeq" id="XP_056080212.1">
    <property type="nucleotide sequence ID" value="XM_056225696.1"/>
</dbReference>
<keyword evidence="1" id="KW-0812">Transmembrane</keyword>